<dbReference type="EMBL" id="UPTC01000065">
    <property type="protein sequence ID" value="VBB26057.1"/>
    <property type="molecule type" value="Genomic_DNA"/>
</dbReference>
<dbReference type="Pfam" id="PF25301">
    <property type="entry name" value="CUT_C"/>
    <property type="match status" value="1"/>
</dbReference>
<keyword evidence="4" id="KW-0812">Transmembrane</keyword>
<gene>
    <name evidence="9" type="ORF">NAV_LOCUS887</name>
</gene>
<evidence type="ECO:0000256" key="3">
    <source>
        <dbReference type="ARBA" id="ARBA00022475"/>
    </source>
</evidence>
<dbReference type="InterPro" id="IPR001507">
    <property type="entry name" value="ZP_dom"/>
</dbReference>
<dbReference type="Gene3D" id="2.60.40.4100">
    <property type="entry name" value="Zona pellucida, ZP-C domain"/>
    <property type="match status" value="1"/>
</dbReference>
<dbReference type="InterPro" id="IPR051962">
    <property type="entry name" value="Cuticlin"/>
</dbReference>
<dbReference type="GO" id="GO:0042302">
    <property type="term" value="F:structural constituent of cuticle"/>
    <property type="evidence" value="ECO:0007669"/>
    <property type="project" value="UniProtKB-KW"/>
</dbReference>
<dbReference type="Proteomes" id="UP000276991">
    <property type="component" value="Unassembled WGS sequence"/>
</dbReference>
<reference evidence="9 10" key="1">
    <citation type="submission" date="2018-08" db="EMBL/GenBank/DDBJ databases">
        <authorList>
            <person name="Laetsch R D."/>
            <person name="Stevens L."/>
            <person name="Kumar S."/>
            <person name="Blaxter L. M."/>
        </authorList>
    </citation>
    <scope>NUCLEOTIDE SEQUENCE [LARGE SCALE GENOMIC DNA]</scope>
</reference>
<organism evidence="9 10">
    <name type="scientific">Acanthocheilonema viteae</name>
    <name type="common">Filarial nematode worm</name>
    <name type="synonym">Dipetalonema viteae</name>
    <dbReference type="NCBI Taxonomy" id="6277"/>
    <lineage>
        <taxon>Eukaryota</taxon>
        <taxon>Metazoa</taxon>
        <taxon>Ecdysozoa</taxon>
        <taxon>Nematoda</taxon>
        <taxon>Chromadorea</taxon>
        <taxon>Rhabditida</taxon>
        <taxon>Spirurina</taxon>
        <taxon>Spiruromorpha</taxon>
        <taxon>Filarioidea</taxon>
        <taxon>Onchocercidae</taxon>
        <taxon>Acanthocheilonema</taxon>
    </lineage>
</organism>
<comment type="subcellular location">
    <subcellularLocation>
        <location evidence="1">Cell membrane</location>
        <topology evidence="1">Single-pass type I membrane protein</topology>
    </subcellularLocation>
</comment>
<evidence type="ECO:0000256" key="4">
    <source>
        <dbReference type="ARBA" id="ARBA00022692"/>
    </source>
</evidence>
<evidence type="ECO:0000256" key="6">
    <source>
        <dbReference type="ARBA" id="ARBA00022989"/>
    </source>
</evidence>
<evidence type="ECO:0000256" key="7">
    <source>
        <dbReference type="ARBA" id="ARBA00023136"/>
    </source>
</evidence>
<sequence>MNPSQPIPDIPEMQCMEDGMKLTFRTAKPFRGRIFVKGMINKDQCVNSFIGNKKLEVQYEIIIGQCNMRRSRKIGHELKGVEQSITVVVSFHDIFITKIDRAFRFICFYMEADRVITARYDVSMIPTTAVIDTARMPPCTYTVRRESVIGKAISFATVGEPVIHVWQCESDMFSILVHSCFVDDGSGYERRPLIDERGCAIEPTIIPDLTYNEDGNMAFSEVNVFKFADKLTIYFQCAVSICMRSEGKCNEQTPPLCANDRMEHSKTKMAHTSANSNTTQTTEKIANSISKLRKLRSVTKPTTLFLLENKISPKGQERYTIDLSTDKIVVLDLDEERSTDTESALSSQAFIIQLFDRQKVTIRIK</sequence>
<evidence type="ECO:0000313" key="9">
    <source>
        <dbReference type="EMBL" id="VBB26057.1"/>
    </source>
</evidence>
<keyword evidence="5" id="KW-0732">Signal</keyword>
<keyword evidence="7" id="KW-0472">Membrane</keyword>
<keyword evidence="6" id="KW-1133">Transmembrane helix</keyword>
<dbReference type="InterPro" id="IPR056953">
    <property type="entry name" value="CUT_N"/>
</dbReference>
<dbReference type="Pfam" id="PF25057">
    <property type="entry name" value="CUT_N"/>
    <property type="match status" value="1"/>
</dbReference>
<dbReference type="PANTHER" id="PTHR22907:SF27">
    <property type="entry name" value="ZP DOMAIN-CONTAINING PROTEIN"/>
    <property type="match status" value="1"/>
</dbReference>
<keyword evidence="2" id="KW-0193">Cuticle</keyword>
<dbReference type="AlphaFoldDB" id="A0A498S2Q9"/>
<dbReference type="SMART" id="SM00241">
    <property type="entry name" value="ZP"/>
    <property type="match status" value="1"/>
</dbReference>
<name>A0A498S2Q9_ACAVI</name>
<evidence type="ECO:0000313" key="10">
    <source>
        <dbReference type="Proteomes" id="UP000276991"/>
    </source>
</evidence>
<keyword evidence="3" id="KW-1003">Cell membrane</keyword>
<feature type="domain" description="ZP" evidence="8">
    <location>
        <begin position="14"/>
        <end position="256"/>
    </location>
</feature>
<dbReference type="STRING" id="6277.A0A498S2Q9"/>
<proteinExistence type="predicted"/>
<dbReference type="OrthoDB" id="6139674at2759"/>
<dbReference type="InterPro" id="IPR057475">
    <property type="entry name" value="CUT_C"/>
</dbReference>
<evidence type="ECO:0000259" key="8">
    <source>
        <dbReference type="PROSITE" id="PS51034"/>
    </source>
</evidence>
<dbReference type="PANTHER" id="PTHR22907">
    <property type="entry name" value="GH04558P"/>
    <property type="match status" value="1"/>
</dbReference>
<evidence type="ECO:0000256" key="5">
    <source>
        <dbReference type="ARBA" id="ARBA00022729"/>
    </source>
</evidence>
<evidence type="ECO:0000256" key="1">
    <source>
        <dbReference type="ARBA" id="ARBA00004251"/>
    </source>
</evidence>
<evidence type="ECO:0000256" key="2">
    <source>
        <dbReference type="ARBA" id="ARBA00022460"/>
    </source>
</evidence>
<keyword evidence="10" id="KW-1185">Reference proteome</keyword>
<dbReference type="GO" id="GO:0005886">
    <property type="term" value="C:plasma membrane"/>
    <property type="evidence" value="ECO:0007669"/>
    <property type="project" value="UniProtKB-SubCell"/>
</dbReference>
<protein>
    <recommendedName>
        <fullName evidence="8">ZP domain-containing protein</fullName>
    </recommendedName>
</protein>
<accession>A0A498S2Q9</accession>
<dbReference type="PROSITE" id="PS51034">
    <property type="entry name" value="ZP_2"/>
    <property type="match status" value="1"/>
</dbReference>
<dbReference type="InterPro" id="IPR042235">
    <property type="entry name" value="ZP-C_dom"/>
</dbReference>